<dbReference type="InterPro" id="IPR052416">
    <property type="entry name" value="GTF3C_component"/>
</dbReference>
<dbReference type="Gene3D" id="2.130.10.10">
    <property type="entry name" value="YVTN repeat-like/Quinoprotein amine dehydrogenase"/>
    <property type="match status" value="1"/>
</dbReference>
<dbReference type="InterPro" id="IPR036322">
    <property type="entry name" value="WD40_repeat_dom_sf"/>
</dbReference>
<evidence type="ECO:0000313" key="6">
    <source>
        <dbReference type="Proteomes" id="UP000243515"/>
    </source>
</evidence>
<organism evidence="5 6">
    <name type="scientific">Elaphomyces granulatus</name>
    <dbReference type="NCBI Taxonomy" id="519963"/>
    <lineage>
        <taxon>Eukaryota</taxon>
        <taxon>Fungi</taxon>
        <taxon>Dikarya</taxon>
        <taxon>Ascomycota</taxon>
        <taxon>Pezizomycotina</taxon>
        <taxon>Eurotiomycetes</taxon>
        <taxon>Eurotiomycetidae</taxon>
        <taxon>Eurotiales</taxon>
        <taxon>Elaphomycetaceae</taxon>
        <taxon>Elaphomyces</taxon>
    </lineage>
</organism>
<keyword evidence="3" id="KW-0539">Nucleus</keyword>
<feature type="region of interest" description="Disordered" evidence="4">
    <location>
        <begin position="119"/>
        <end position="139"/>
    </location>
</feature>
<evidence type="ECO:0000256" key="2">
    <source>
        <dbReference type="ARBA" id="ARBA00023163"/>
    </source>
</evidence>
<accession>A0A232M5B5</accession>
<dbReference type="GO" id="GO:0000127">
    <property type="term" value="C:transcription factor TFIIIC complex"/>
    <property type="evidence" value="ECO:0007669"/>
    <property type="project" value="TreeGrafter"/>
</dbReference>
<dbReference type="PANTHER" id="PTHR15052">
    <property type="entry name" value="RNA POLYMERASE III TRANSCRIPTION INITIATION FACTOR COMPLEX SUBUNIT"/>
    <property type="match status" value="1"/>
</dbReference>
<evidence type="ECO:0000256" key="4">
    <source>
        <dbReference type="SAM" id="MobiDB-lite"/>
    </source>
</evidence>
<evidence type="ECO:0000256" key="1">
    <source>
        <dbReference type="ARBA" id="ARBA00004123"/>
    </source>
</evidence>
<dbReference type="Proteomes" id="UP000243515">
    <property type="component" value="Unassembled WGS sequence"/>
</dbReference>
<name>A0A232M5B5_9EURO</name>
<dbReference type="SUPFAM" id="SSF50978">
    <property type="entry name" value="WD40 repeat-like"/>
    <property type="match status" value="1"/>
</dbReference>
<dbReference type="OrthoDB" id="4703at2759"/>
<dbReference type="GO" id="GO:0006383">
    <property type="term" value="P:transcription by RNA polymerase III"/>
    <property type="evidence" value="ECO:0007669"/>
    <property type="project" value="TreeGrafter"/>
</dbReference>
<sequence length="743" mass="82614">MAAPRRSGRTARYADDPLKAAEISGSSSSEADVGANNWKGKRRVSQKDSSDEDFAGVVGHGEEELMVMDDDHSEDEEDEAASSNDEEMSLINSRPGYKAAKSLPSRHAGEAKKVVQVSNSGGMRNRGTPNPTEHVSKSKHLQITFGTDERDLTAVIYARDRWCRGIDAGLPTRMSLNQTETLPSHGPEKAFGVDPEEIEMEATQGWDWYYNDQIGGDFRRRQRTESIQKGEARRKYLPLQNPGKHKVIIGPVNDQKAYELGQDDILNFGDAWDTINSRIKKDKKSSQHSSTMKKVDGSASTSETQEKKVREGWILNLGNKVQCLAWAPNQDSLVQYLAVAVVISEQQKEEFRVSGELKGAPAFTPSDPYPAALQIWSFKARDGEMYTKSLDMAFEPKLRLVLCTDWGDLRRISWCPVARTPREEDEPKRLGLLAGIWGDGSVKILDVTVDGDSGATEYYKVTSAAFSCKPPSTVCTCLTWLSPSDIAVGCANGFVAIWNIASLPATEIESSPVPYFYMQLHSTYILNISSAYPQHPHLLGTTSMGGQTRLTSILDPQKDMVDTVRMRMGSMQMSYSPVLQAFFSHDENDFVRLLAIRRFYSTITVARLPSTVSTLAPCSFWHPSALLGCTGGTVIAVNPLRRLLHSREKNWHLIWFTHEWIRNQEENGVCVSRFLDGHRAESVGLMRNMVTDRRRLVNGSLIVTIHEEGTHITTLAWNPNQQCAGWASAGMGCGLVRVEDLAM</sequence>
<dbReference type="EMBL" id="NPHW01002387">
    <property type="protein sequence ID" value="OXV11615.1"/>
    <property type="molecule type" value="Genomic_DNA"/>
</dbReference>
<evidence type="ECO:0000256" key="3">
    <source>
        <dbReference type="ARBA" id="ARBA00023242"/>
    </source>
</evidence>
<feature type="region of interest" description="Disordered" evidence="4">
    <location>
        <begin position="279"/>
        <end position="304"/>
    </location>
</feature>
<feature type="compositionally biased region" description="Polar residues" evidence="4">
    <location>
        <begin position="119"/>
        <end position="133"/>
    </location>
</feature>
<feature type="region of interest" description="Disordered" evidence="4">
    <location>
        <begin position="1"/>
        <end position="90"/>
    </location>
</feature>
<dbReference type="AlphaFoldDB" id="A0A232M5B5"/>
<feature type="compositionally biased region" description="Acidic residues" evidence="4">
    <location>
        <begin position="64"/>
        <end position="88"/>
    </location>
</feature>
<protein>
    <recommendedName>
        <fullName evidence="7">Transcription factor TFIIIC complex subunit Tfc6</fullName>
    </recommendedName>
</protein>
<keyword evidence="6" id="KW-1185">Reference proteome</keyword>
<evidence type="ECO:0000313" key="5">
    <source>
        <dbReference type="EMBL" id="OXV11615.1"/>
    </source>
</evidence>
<comment type="subcellular location">
    <subcellularLocation>
        <location evidence="1">Nucleus</location>
    </subcellularLocation>
</comment>
<gene>
    <name evidence="5" type="ORF">Egran_00624</name>
</gene>
<keyword evidence="2" id="KW-0804">Transcription</keyword>
<evidence type="ECO:0008006" key="7">
    <source>
        <dbReference type="Google" id="ProtNLM"/>
    </source>
</evidence>
<reference evidence="5 6" key="1">
    <citation type="journal article" date="2015" name="Environ. Microbiol.">
        <title>Metagenome sequence of Elaphomyces granulatus from sporocarp tissue reveals Ascomycota ectomycorrhizal fingerprints of genome expansion and a Proteobacteria-rich microbiome.</title>
        <authorList>
            <person name="Quandt C.A."/>
            <person name="Kohler A."/>
            <person name="Hesse C.N."/>
            <person name="Sharpton T.J."/>
            <person name="Martin F."/>
            <person name="Spatafora J.W."/>
        </authorList>
    </citation>
    <scope>NUCLEOTIDE SEQUENCE [LARGE SCALE GENOMIC DNA]</scope>
    <source>
        <strain evidence="5 6">OSC145934</strain>
    </source>
</reference>
<dbReference type="GO" id="GO:0005634">
    <property type="term" value="C:nucleus"/>
    <property type="evidence" value="ECO:0007669"/>
    <property type="project" value="UniProtKB-SubCell"/>
</dbReference>
<proteinExistence type="predicted"/>
<dbReference type="PANTHER" id="PTHR15052:SF2">
    <property type="entry name" value="GENERAL TRANSCRIPTION FACTOR 3C POLYPEPTIDE 2"/>
    <property type="match status" value="1"/>
</dbReference>
<comment type="caution">
    <text evidence="5">The sequence shown here is derived from an EMBL/GenBank/DDBJ whole genome shotgun (WGS) entry which is preliminary data.</text>
</comment>
<feature type="compositionally biased region" description="Polar residues" evidence="4">
    <location>
        <begin position="287"/>
        <end position="303"/>
    </location>
</feature>
<dbReference type="InterPro" id="IPR015943">
    <property type="entry name" value="WD40/YVTN_repeat-like_dom_sf"/>
</dbReference>